<organism evidence="4 5">
    <name type="scientific">Bizionia myxarmorum</name>
    <dbReference type="NCBI Taxonomy" id="291186"/>
    <lineage>
        <taxon>Bacteria</taxon>
        <taxon>Pseudomonadati</taxon>
        <taxon>Bacteroidota</taxon>
        <taxon>Flavobacteriia</taxon>
        <taxon>Flavobacteriales</taxon>
        <taxon>Flavobacteriaceae</taxon>
        <taxon>Bizionia</taxon>
    </lineage>
</organism>
<feature type="domain" description="Glycosyltransferase 2-like" evidence="2">
    <location>
        <begin position="8"/>
        <end position="167"/>
    </location>
</feature>
<dbReference type="Proteomes" id="UP000323720">
    <property type="component" value="Unassembled WGS sequence"/>
</dbReference>
<dbReference type="GO" id="GO:0016740">
    <property type="term" value="F:transferase activity"/>
    <property type="evidence" value="ECO:0007669"/>
    <property type="project" value="UniProtKB-KW"/>
</dbReference>
<dbReference type="Pfam" id="PF00535">
    <property type="entry name" value="Glycos_transf_2"/>
    <property type="match status" value="1"/>
</dbReference>
<feature type="transmembrane region" description="Helical" evidence="1">
    <location>
        <begin position="314"/>
        <end position="336"/>
    </location>
</feature>
<feature type="transmembrane region" description="Helical" evidence="1">
    <location>
        <begin position="356"/>
        <end position="381"/>
    </location>
</feature>
<accession>A0A5D0R848</accession>
<proteinExistence type="predicted"/>
<evidence type="ECO:0000256" key="1">
    <source>
        <dbReference type="SAM" id="Phobius"/>
    </source>
</evidence>
<evidence type="ECO:0000313" key="5">
    <source>
        <dbReference type="Proteomes" id="UP000323720"/>
    </source>
</evidence>
<keyword evidence="1" id="KW-0812">Transmembrane</keyword>
<evidence type="ECO:0000313" key="4">
    <source>
        <dbReference type="EMBL" id="TYB76858.1"/>
    </source>
</evidence>
<dbReference type="CDD" id="cd04179">
    <property type="entry name" value="DPM_DPG-synthase_like"/>
    <property type="match status" value="1"/>
</dbReference>
<dbReference type="InterPro" id="IPR058718">
    <property type="entry name" value="Agl6_TM_C"/>
</dbReference>
<evidence type="ECO:0000259" key="2">
    <source>
        <dbReference type="Pfam" id="PF00535"/>
    </source>
</evidence>
<evidence type="ECO:0000259" key="3">
    <source>
        <dbReference type="Pfam" id="PF26629"/>
    </source>
</evidence>
<feature type="domain" description="Low-salt glycan biosynthesis hexosyltransferase Agl6 C-terminal transmembrane region" evidence="3">
    <location>
        <begin position="288"/>
        <end position="380"/>
    </location>
</feature>
<reference evidence="4 5" key="1">
    <citation type="submission" date="2019-08" db="EMBL/GenBank/DDBJ databases">
        <title>Genomes of Antarctic Bizionia species.</title>
        <authorList>
            <person name="Bowman J.P."/>
        </authorList>
    </citation>
    <scope>NUCLEOTIDE SEQUENCE [LARGE SCALE GENOMIC DNA]</scope>
    <source>
        <strain evidence="4 5">ADA-4</strain>
    </source>
</reference>
<keyword evidence="4" id="KW-0808">Transferase</keyword>
<dbReference type="RefSeq" id="WP_148403695.1">
    <property type="nucleotide sequence ID" value="NZ_VSKK01000002.1"/>
</dbReference>
<keyword evidence="1" id="KW-0472">Membrane</keyword>
<name>A0A5D0R848_9FLAO</name>
<gene>
    <name evidence="4" type="ORF">ES674_09100</name>
</gene>
<comment type="caution">
    <text evidence="4">The sequence shown here is derived from an EMBL/GenBank/DDBJ whole genome shotgun (WGS) entry which is preliminary data.</text>
</comment>
<dbReference type="PANTHER" id="PTHR48090:SF7">
    <property type="entry name" value="RFBJ PROTEIN"/>
    <property type="match status" value="1"/>
</dbReference>
<dbReference type="Pfam" id="PF26629">
    <property type="entry name" value="GT2_TM_C"/>
    <property type="match status" value="1"/>
</dbReference>
<dbReference type="EMBL" id="VSKK01000002">
    <property type="protein sequence ID" value="TYB76858.1"/>
    <property type="molecule type" value="Genomic_DNA"/>
</dbReference>
<dbReference type="Gene3D" id="3.90.550.10">
    <property type="entry name" value="Spore Coat Polysaccharide Biosynthesis Protein SpsA, Chain A"/>
    <property type="match status" value="1"/>
</dbReference>
<dbReference type="InterPro" id="IPR029044">
    <property type="entry name" value="Nucleotide-diphossugar_trans"/>
</dbReference>
<feature type="transmembrane region" description="Helical" evidence="1">
    <location>
        <begin position="270"/>
        <end position="293"/>
    </location>
</feature>
<dbReference type="InterPro" id="IPR001173">
    <property type="entry name" value="Glyco_trans_2-like"/>
</dbReference>
<dbReference type="SUPFAM" id="SSF53448">
    <property type="entry name" value="Nucleotide-diphospho-sugar transferases"/>
    <property type="match status" value="1"/>
</dbReference>
<dbReference type="AlphaFoldDB" id="A0A5D0R848"/>
<dbReference type="OrthoDB" id="9810303at2"/>
<keyword evidence="1" id="KW-1133">Transmembrane helix</keyword>
<feature type="transmembrane region" description="Helical" evidence="1">
    <location>
        <begin position="232"/>
        <end position="258"/>
    </location>
</feature>
<dbReference type="PANTHER" id="PTHR48090">
    <property type="entry name" value="UNDECAPRENYL-PHOSPHATE 4-DEOXY-4-FORMAMIDO-L-ARABINOSE TRANSFERASE-RELATED"/>
    <property type="match status" value="1"/>
</dbReference>
<protein>
    <submittedName>
        <fullName evidence="4">Glycosyltransferase family 2 protein</fullName>
    </submittedName>
</protein>
<sequence length="386" mass="43076">MSEIVELSIVMPCLNEAETLEVCIKKAQSFLSKNQVSGEIIIADNGSTDGSQAIANKLGANVIPVPEKGYGSALRGGIEAASGTYIIMADADDSYDFENLMPFLEKLREGDDLVMGNRFKGGIKKGAMPFLHRYLGNPVLSFIGKLFFNIKIGDFHCGLRGFSKTAFLKMNLQTTGMEFASEMIVKSKLNNLSISEVPTVLSPDGRTRPPHLNTWRDGWRHLRFLLLYSPTWLFLIPGILFMVLGFIASTLLVIQPVIVEHIMLDIHTLLYTASLILIGFQFILFYALTKIYAVENGLLPKSNRYDKLFKYLNLEMGLILGVLLLLVGIFLSFYGISIWKDSDFGNLNPSQTLRIIIPAVFTILFGMQVIFFSLFFSILGLKNNQN</sequence>
<dbReference type="InterPro" id="IPR050256">
    <property type="entry name" value="Glycosyltransferase_2"/>
</dbReference>
<keyword evidence="5" id="KW-1185">Reference proteome</keyword>